<evidence type="ECO:0000313" key="3">
    <source>
        <dbReference type="Proteomes" id="UP000585437"/>
    </source>
</evidence>
<feature type="compositionally biased region" description="Low complexity" evidence="1">
    <location>
        <begin position="15"/>
        <end position="38"/>
    </location>
</feature>
<proteinExistence type="predicted"/>
<comment type="caution">
    <text evidence="2">The sequence shown here is derived from an EMBL/GenBank/DDBJ whole genome shotgun (WGS) entry which is preliminary data.</text>
</comment>
<dbReference type="Proteomes" id="UP000585437">
    <property type="component" value="Unassembled WGS sequence"/>
</dbReference>
<dbReference type="AlphaFoldDB" id="A0A7X0JKU0"/>
<dbReference type="RefSeq" id="WP_184654479.1">
    <property type="nucleotide sequence ID" value="NZ_JACHBU010000003.1"/>
</dbReference>
<feature type="compositionally biased region" description="Polar residues" evidence="1">
    <location>
        <begin position="1"/>
        <end position="14"/>
    </location>
</feature>
<sequence length="154" mass="16540">MKIDTSTSRLYASQSTQISAASDDTSASFSAALSTATAGPSQSDAEGAEHTDFTSMTRQEMQEWSNEQIRSGNMSLDEGLPFMAMTMKIPVGGGTAAELQASDDGERVDFTEKVRAGIEGAISRNDEDTRTMLEKAMETMQQYQDETSGAEARA</sequence>
<evidence type="ECO:0000256" key="1">
    <source>
        <dbReference type="SAM" id="MobiDB-lite"/>
    </source>
</evidence>
<name>A0A7X0JKU0_9HYPH</name>
<organism evidence="2 3">
    <name type="scientific">Rhizobium soli</name>
    <dbReference type="NCBI Taxonomy" id="424798"/>
    <lineage>
        <taxon>Bacteria</taxon>
        <taxon>Pseudomonadati</taxon>
        <taxon>Pseudomonadota</taxon>
        <taxon>Alphaproteobacteria</taxon>
        <taxon>Hyphomicrobiales</taxon>
        <taxon>Rhizobiaceae</taxon>
        <taxon>Rhizobium/Agrobacterium group</taxon>
        <taxon>Rhizobium</taxon>
    </lineage>
</organism>
<keyword evidence="3" id="KW-1185">Reference proteome</keyword>
<protein>
    <submittedName>
        <fullName evidence="2">Uncharacterized protein</fullName>
    </submittedName>
</protein>
<accession>A0A7X0JKU0</accession>
<dbReference type="EMBL" id="JACHBU010000003">
    <property type="protein sequence ID" value="MBB6508522.1"/>
    <property type="molecule type" value="Genomic_DNA"/>
</dbReference>
<reference evidence="2 3" key="1">
    <citation type="submission" date="2020-08" db="EMBL/GenBank/DDBJ databases">
        <title>The Agave Microbiome: Exploring the role of microbial communities in plant adaptations to desert environments.</title>
        <authorList>
            <person name="Partida-Martinez L.P."/>
        </authorList>
    </citation>
    <scope>NUCLEOTIDE SEQUENCE [LARGE SCALE GENOMIC DNA]</scope>
    <source>
        <strain evidence="2 3">AS3.12</strain>
    </source>
</reference>
<feature type="region of interest" description="Disordered" evidence="1">
    <location>
        <begin position="1"/>
        <end position="73"/>
    </location>
</feature>
<gene>
    <name evidence="2" type="ORF">F4695_001871</name>
</gene>
<evidence type="ECO:0000313" key="2">
    <source>
        <dbReference type="EMBL" id="MBB6508522.1"/>
    </source>
</evidence>
<feature type="compositionally biased region" description="Polar residues" evidence="1">
    <location>
        <begin position="53"/>
        <end position="73"/>
    </location>
</feature>